<dbReference type="KEGG" id="dcb:C3Y92_09290"/>
<feature type="signal peptide" evidence="1">
    <location>
        <begin position="1"/>
        <end position="19"/>
    </location>
</feature>
<evidence type="ECO:0000313" key="3">
    <source>
        <dbReference type="Proteomes" id="UP000293296"/>
    </source>
</evidence>
<accession>A0A4P6HKF3</accession>
<dbReference type="OrthoDB" id="5459037at2"/>
<proteinExistence type="predicted"/>
<protein>
    <submittedName>
        <fullName evidence="2">Uncharacterized protein</fullName>
    </submittedName>
</protein>
<name>A0A4P6HKF3_9BACT</name>
<evidence type="ECO:0000256" key="1">
    <source>
        <dbReference type="SAM" id="SignalP"/>
    </source>
</evidence>
<dbReference type="EMBL" id="CP026538">
    <property type="protein sequence ID" value="QAZ67405.1"/>
    <property type="molecule type" value="Genomic_DNA"/>
</dbReference>
<reference evidence="2 3" key="1">
    <citation type="submission" date="2018-02" db="EMBL/GenBank/DDBJ databases">
        <title>Genome sequence of Desulfovibrio carbinolicus DSM 3852.</title>
        <authorList>
            <person name="Wilbanks E."/>
            <person name="Skennerton C.T."/>
            <person name="Orphan V.J."/>
        </authorList>
    </citation>
    <scope>NUCLEOTIDE SEQUENCE [LARGE SCALE GENOMIC DNA]</scope>
    <source>
        <strain evidence="2 3">DSM 3852</strain>
    </source>
</reference>
<dbReference type="Proteomes" id="UP000293296">
    <property type="component" value="Chromosome"/>
</dbReference>
<keyword evidence="1" id="KW-0732">Signal</keyword>
<dbReference type="AlphaFoldDB" id="A0A4P6HKF3"/>
<dbReference type="RefSeq" id="WP_129351957.1">
    <property type="nucleotide sequence ID" value="NZ_CP026538.1"/>
</dbReference>
<organism evidence="2 3">
    <name type="scientific">Solidesulfovibrio carbinolicus</name>
    <dbReference type="NCBI Taxonomy" id="296842"/>
    <lineage>
        <taxon>Bacteria</taxon>
        <taxon>Pseudomonadati</taxon>
        <taxon>Thermodesulfobacteriota</taxon>
        <taxon>Desulfovibrionia</taxon>
        <taxon>Desulfovibrionales</taxon>
        <taxon>Desulfovibrionaceae</taxon>
        <taxon>Solidesulfovibrio</taxon>
    </lineage>
</organism>
<gene>
    <name evidence="2" type="ORF">C3Y92_09290</name>
</gene>
<evidence type="ECO:0000313" key="2">
    <source>
        <dbReference type="EMBL" id="QAZ67405.1"/>
    </source>
</evidence>
<feature type="chain" id="PRO_5020496477" evidence="1">
    <location>
        <begin position="20"/>
        <end position="102"/>
    </location>
</feature>
<sequence>MRAFLLLLTLMAYAASAQAAETVSLTGRVTGVKQYPQKETICLAFEAKDKKTYLICDDVTSKDVIEKLFDLGKKDADCRIDGTVAKKADEVYLNITGVGQGG</sequence>
<keyword evidence="3" id="KW-1185">Reference proteome</keyword>